<organism evidence="2 3">
    <name type="scientific">Ahrensia marina</name>
    <dbReference type="NCBI Taxonomy" id="1514904"/>
    <lineage>
        <taxon>Bacteria</taxon>
        <taxon>Pseudomonadati</taxon>
        <taxon>Pseudomonadota</taxon>
        <taxon>Alphaproteobacteria</taxon>
        <taxon>Hyphomicrobiales</taxon>
        <taxon>Ahrensiaceae</taxon>
        <taxon>Ahrensia</taxon>
    </lineage>
</organism>
<sequence>MVNMRIAIIILSGLCSFPAIAQDGPVGIAFVQAPEQGGGIATGATMDEAFDKATAQCMESGALAEDCIKTNWCFPAGWSVDIFLQHREGPHWHEVFCGLPSKAAAQATALHVCDRQKRDYLIECSPVQFYDEQGVAQMEN</sequence>
<evidence type="ECO:0000313" key="3">
    <source>
        <dbReference type="Proteomes" id="UP000038011"/>
    </source>
</evidence>
<comment type="caution">
    <text evidence="2">The sequence shown here is derived from an EMBL/GenBank/DDBJ whole genome shotgun (WGS) entry which is preliminary data.</text>
</comment>
<name>A0A0N0E7X3_9HYPH</name>
<dbReference type="STRING" id="1514904.SU32_07325"/>
<dbReference type="EMBL" id="JXMU01000009">
    <property type="protein sequence ID" value="KPB01672.1"/>
    <property type="molecule type" value="Genomic_DNA"/>
</dbReference>
<gene>
    <name evidence="2" type="ORF">SU32_07325</name>
</gene>
<keyword evidence="1" id="KW-0732">Signal</keyword>
<protein>
    <submittedName>
        <fullName evidence="2">Uncharacterized protein</fullName>
    </submittedName>
</protein>
<proteinExistence type="predicted"/>
<dbReference type="OrthoDB" id="7864325at2"/>
<keyword evidence="3" id="KW-1185">Reference proteome</keyword>
<feature type="chain" id="PRO_5005847140" evidence="1">
    <location>
        <begin position="22"/>
        <end position="140"/>
    </location>
</feature>
<dbReference type="AlphaFoldDB" id="A0A0N0E7X3"/>
<reference evidence="2 3" key="1">
    <citation type="submission" date="2015-01" db="EMBL/GenBank/DDBJ databases">
        <title>Ahrensia donghaiensis sp. nov., a novel dimethylsulphoniopropionate-cleavage bacterium isolated from seawater and emended descriptions of the genus Ahrensia and Ahrensia kielensis.</title>
        <authorList>
            <person name="Liu J."/>
        </authorList>
    </citation>
    <scope>NUCLEOTIDE SEQUENCE [LARGE SCALE GENOMIC DNA]</scope>
    <source>
        <strain evidence="2 3">LZD062</strain>
    </source>
</reference>
<evidence type="ECO:0000313" key="2">
    <source>
        <dbReference type="EMBL" id="KPB01672.1"/>
    </source>
</evidence>
<accession>A0A0N0E7X3</accession>
<dbReference type="Proteomes" id="UP000038011">
    <property type="component" value="Unassembled WGS sequence"/>
</dbReference>
<dbReference type="PATRIC" id="fig|1514904.3.peg.3502"/>
<evidence type="ECO:0000256" key="1">
    <source>
        <dbReference type="SAM" id="SignalP"/>
    </source>
</evidence>
<feature type="signal peptide" evidence="1">
    <location>
        <begin position="1"/>
        <end position="21"/>
    </location>
</feature>